<feature type="domain" description="HTH araC/xylS-type" evidence="4">
    <location>
        <begin position="185"/>
        <end position="283"/>
    </location>
</feature>
<dbReference type="EMBL" id="BAAATK010000031">
    <property type="protein sequence ID" value="GAA2447627.1"/>
    <property type="molecule type" value="Genomic_DNA"/>
</dbReference>
<comment type="caution">
    <text evidence="5">The sequence shown here is derived from an EMBL/GenBank/DDBJ whole genome shotgun (WGS) entry which is preliminary data.</text>
</comment>
<name>A0ABP5X7Z2_9ACTN</name>
<accession>A0ABP5X7Z2</accession>
<reference evidence="6" key="1">
    <citation type="journal article" date="2019" name="Int. J. Syst. Evol. Microbiol.">
        <title>The Global Catalogue of Microorganisms (GCM) 10K type strain sequencing project: providing services to taxonomists for standard genome sequencing and annotation.</title>
        <authorList>
            <consortium name="The Broad Institute Genomics Platform"/>
            <consortium name="The Broad Institute Genome Sequencing Center for Infectious Disease"/>
            <person name="Wu L."/>
            <person name="Ma J."/>
        </authorList>
    </citation>
    <scope>NUCLEOTIDE SEQUENCE [LARGE SCALE GENOMIC DNA]</scope>
    <source>
        <strain evidence="6">JCM 6922</strain>
    </source>
</reference>
<dbReference type="InterPro" id="IPR018060">
    <property type="entry name" value="HTH_AraC"/>
</dbReference>
<dbReference type="SUPFAM" id="SSF46689">
    <property type="entry name" value="Homeodomain-like"/>
    <property type="match status" value="1"/>
</dbReference>
<dbReference type="SUPFAM" id="SSF51182">
    <property type="entry name" value="RmlC-like cupins"/>
    <property type="match status" value="1"/>
</dbReference>
<keyword evidence="1" id="KW-0805">Transcription regulation</keyword>
<organism evidence="5 6">
    <name type="scientific">Streptomyces glaucus</name>
    <dbReference type="NCBI Taxonomy" id="284029"/>
    <lineage>
        <taxon>Bacteria</taxon>
        <taxon>Bacillati</taxon>
        <taxon>Actinomycetota</taxon>
        <taxon>Actinomycetes</taxon>
        <taxon>Kitasatosporales</taxon>
        <taxon>Streptomycetaceae</taxon>
        <taxon>Streptomyces</taxon>
    </lineage>
</organism>
<dbReference type="Gene3D" id="1.10.10.60">
    <property type="entry name" value="Homeodomain-like"/>
    <property type="match status" value="1"/>
</dbReference>
<dbReference type="InterPro" id="IPR009057">
    <property type="entry name" value="Homeodomain-like_sf"/>
</dbReference>
<dbReference type="InterPro" id="IPR011051">
    <property type="entry name" value="RmlC_Cupin_sf"/>
</dbReference>
<evidence type="ECO:0000259" key="4">
    <source>
        <dbReference type="PROSITE" id="PS01124"/>
    </source>
</evidence>
<evidence type="ECO:0000313" key="5">
    <source>
        <dbReference type="EMBL" id="GAA2447627.1"/>
    </source>
</evidence>
<dbReference type="PROSITE" id="PS01124">
    <property type="entry name" value="HTH_ARAC_FAMILY_2"/>
    <property type="match status" value="1"/>
</dbReference>
<dbReference type="SMART" id="SM00342">
    <property type="entry name" value="HTH_ARAC"/>
    <property type="match status" value="1"/>
</dbReference>
<keyword evidence="6" id="KW-1185">Reference proteome</keyword>
<evidence type="ECO:0000313" key="6">
    <source>
        <dbReference type="Proteomes" id="UP001500460"/>
    </source>
</evidence>
<dbReference type="Pfam" id="PF12833">
    <property type="entry name" value="HTH_18"/>
    <property type="match status" value="1"/>
</dbReference>
<gene>
    <name evidence="5" type="ORF">GCM10010421_44360</name>
</gene>
<evidence type="ECO:0000256" key="1">
    <source>
        <dbReference type="ARBA" id="ARBA00023015"/>
    </source>
</evidence>
<sequence length="287" mass="31222">MIRELEFRRTAGSPPGLELVALAGLAERALRHGNDPYAPLRPAFHQLVAVRSGGLTVSVDFTTHALAAGDWLWIRPGQVQRWGRDLPEADGVVVAFPPGFPDTATAAAVLADPLFPEGPVSPAGPDAEGLRRALGHLRYEYDALAELPLESHVRVVRHLLAVLLLRLAKARGTRPGAPVPNDTFRRFHAAVERDFAGTRRVEDYAAALGYSRRTLTRATEAATGMSAKRYIDERVILEAKRELAHSPLPAGAIAARLGFRDSSDFTKFFRQRTGTTPAAFRRAARGA</sequence>
<dbReference type="RefSeq" id="WP_344606184.1">
    <property type="nucleotide sequence ID" value="NZ_BAAATK010000031.1"/>
</dbReference>
<evidence type="ECO:0000256" key="2">
    <source>
        <dbReference type="ARBA" id="ARBA00023125"/>
    </source>
</evidence>
<keyword evidence="2" id="KW-0238">DNA-binding</keyword>
<keyword evidence="3" id="KW-0804">Transcription</keyword>
<protein>
    <submittedName>
        <fullName evidence="5">AraC family transcriptional regulator</fullName>
    </submittedName>
</protein>
<dbReference type="PANTHER" id="PTHR46796">
    <property type="entry name" value="HTH-TYPE TRANSCRIPTIONAL ACTIVATOR RHAS-RELATED"/>
    <property type="match status" value="1"/>
</dbReference>
<proteinExistence type="predicted"/>
<dbReference type="InterPro" id="IPR050204">
    <property type="entry name" value="AraC_XylS_family_regulators"/>
</dbReference>
<dbReference type="PANTHER" id="PTHR46796:SF15">
    <property type="entry name" value="BLL1074 PROTEIN"/>
    <property type="match status" value="1"/>
</dbReference>
<evidence type="ECO:0000256" key="3">
    <source>
        <dbReference type="ARBA" id="ARBA00023163"/>
    </source>
</evidence>
<dbReference type="Proteomes" id="UP001500460">
    <property type="component" value="Unassembled WGS sequence"/>
</dbReference>